<dbReference type="CDD" id="cd00866">
    <property type="entry name" value="PEBP_euk"/>
    <property type="match status" value="1"/>
</dbReference>
<dbReference type="Pfam" id="PF01161">
    <property type="entry name" value="PBP"/>
    <property type="match status" value="1"/>
</dbReference>
<dbReference type="PANTHER" id="PTHR11362:SF141">
    <property type="entry name" value="PHOSPHATIDYLETHANOLAMINE-BINDING PROTEIN"/>
    <property type="match status" value="1"/>
</dbReference>
<dbReference type="Proteomes" id="UP000541154">
    <property type="component" value="Unassembled WGS sequence"/>
</dbReference>
<reference evidence="2 3" key="1">
    <citation type="submission" date="2019-04" db="EMBL/GenBank/DDBJ databases">
        <title>Aspergillus burnettii sp. nov., novel species from soil in southeast Queensland.</title>
        <authorList>
            <person name="Gilchrist C.L.M."/>
            <person name="Pitt J.I."/>
            <person name="Lange L."/>
            <person name="Lacey H.J."/>
            <person name="Vuong D."/>
            <person name="Midgley D.J."/>
            <person name="Greenfield P."/>
            <person name="Bradbury M."/>
            <person name="Lacey E."/>
            <person name="Busk P.K."/>
            <person name="Pilgaard B."/>
            <person name="Chooi Y.H."/>
            <person name="Piggott A.M."/>
        </authorList>
    </citation>
    <scope>NUCLEOTIDE SEQUENCE [LARGE SCALE GENOMIC DNA]</scope>
    <source>
        <strain evidence="2 3">FRR 5400</strain>
    </source>
</reference>
<organism evidence="2 3">
    <name type="scientific">Petromyces alliaceus</name>
    <name type="common">Aspergillus alliaceus</name>
    <dbReference type="NCBI Taxonomy" id="209559"/>
    <lineage>
        <taxon>Eukaryota</taxon>
        <taxon>Fungi</taxon>
        <taxon>Dikarya</taxon>
        <taxon>Ascomycota</taxon>
        <taxon>Pezizomycotina</taxon>
        <taxon>Eurotiomycetes</taxon>
        <taxon>Eurotiomycetidae</taxon>
        <taxon>Eurotiales</taxon>
        <taxon>Aspergillaceae</taxon>
        <taxon>Aspergillus</taxon>
        <taxon>Aspergillus subgen. Circumdati</taxon>
    </lineage>
</organism>
<dbReference type="AlphaFoldDB" id="A0A8H6E4C9"/>
<feature type="compositionally biased region" description="Basic residues" evidence="1">
    <location>
        <begin position="224"/>
        <end position="239"/>
    </location>
</feature>
<dbReference type="InterPro" id="IPR035810">
    <property type="entry name" value="PEBP_euk"/>
</dbReference>
<accession>A0A8H6E4C9</accession>
<dbReference type="SUPFAM" id="SSF49777">
    <property type="entry name" value="PEBP-like"/>
    <property type="match status" value="1"/>
</dbReference>
<sequence length="665" mass="74839">MLSILFYLCALVAAQISPLPPNTPTLCLRYPDTSWVRPGDTLLKSKTQTLPIISAHDLNPKSTYLLLFIDLDVLYERNATTVLHWYQPDMVPVFKPNTNTKSNLRHFDKVNLYSNGILANQSIGAEYIAPQPPPYSRHRYVYLLYNQRPNYSLPKCYSHIFPPTIEARGGFDTRQFVDVTGLGAPVAGNYFFVDMSRRLGRPAKKRENAQDDHLDNGGSDHTRHQANRRIRSPRKRKVKQERGRGSGNDATNSQDEEELILEEMTFNDSLVDNIPAEDTRLPTPPFLDTEKPSLYDGCDTIDLSDNWLQEFISSQPADLTQDRNFLDALGLNSNAENSLTAIPTSLKDLASSITGVQASSELQDQLPLAYYPTGNSFAPYDEPLSEAAHLTADMAAPYGEILRRDSLTWSQHVPSTRNDPARLPVASEHTNPLVTNKTQRRNHEYGPSPEDTRLTTQLATRQYHFQCHEHAARELMLVGVTASGTWPAVTIDSILNYQRTLHQLADTILRCAICCKTRLNLLMVVVVSIDSLITTIETITSVDNGVMDGLFAEYHDHRFREYGQATGHGTTNRRYRNASFCFKAKVEECPLLVGGFPVPSEEKFTFVKQVLHTRLCGLSNIIARIQFCTQRILAIPASSGKVSMMTETEQRLQLILTKMKPPARR</sequence>
<keyword evidence="3" id="KW-1185">Reference proteome</keyword>
<dbReference type="PANTHER" id="PTHR11362">
    <property type="entry name" value="PHOSPHATIDYLETHANOLAMINE-BINDING PROTEIN"/>
    <property type="match status" value="1"/>
</dbReference>
<dbReference type="InterPro" id="IPR008914">
    <property type="entry name" value="PEBP"/>
</dbReference>
<dbReference type="EMBL" id="SPNV01000231">
    <property type="protein sequence ID" value="KAF5857910.1"/>
    <property type="molecule type" value="Genomic_DNA"/>
</dbReference>
<evidence type="ECO:0000313" key="3">
    <source>
        <dbReference type="Proteomes" id="UP000541154"/>
    </source>
</evidence>
<dbReference type="Gene3D" id="3.90.280.10">
    <property type="entry name" value="PEBP-like"/>
    <property type="match status" value="1"/>
</dbReference>
<feature type="compositionally biased region" description="Basic and acidic residues" evidence="1">
    <location>
        <begin position="205"/>
        <end position="223"/>
    </location>
</feature>
<dbReference type="InterPro" id="IPR036610">
    <property type="entry name" value="PEBP-like_sf"/>
</dbReference>
<gene>
    <name evidence="2" type="ORF">ETB97_005147</name>
</gene>
<dbReference type="GO" id="GO:0030414">
    <property type="term" value="F:peptidase inhibitor activity"/>
    <property type="evidence" value="ECO:0007669"/>
    <property type="project" value="TreeGrafter"/>
</dbReference>
<dbReference type="GO" id="GO:0046578">
    <property type="term" value="P:regulation of Ras protein signal transduction"/>
    <property type="evidence" value="ECO:0007669"/>
    <property type="project" value="TreeGrafter"/>
</dbReference>
<protein>
    <submittedName>
        <fullName evidence="2">Uncharacterized protein</fullName>
    </submittedName>
</protein>
<evidence type="ECO:0000256" key="1">
    <source>
        <dbReference type="SAM" id="MobiDB-lite"/>
    </source>
</evidence>
<comment type="caution">
    <text evidence="2">The sequence shown here is derived from an EMBL/GenBank/DDBJ whole genome shotgun (WGS) entry which is preliminary data.</text>
</comment>
<name>A0A8H6E4C9_PETAA</name>
<dbReference type="GO" id="GO:0030162">
    <property type="term" value="P:regulation of proteolysis"/>
    <property type="evidence" value="ECO:0007669"/>
    <property type="project" value="TreeGrafter"/>
</dbReference>
<feature type="region of interest" description="Disordered" evidence="1">
    <location>
        <begin position="202"/>
        <end position="256"/>
    </location>
</feature>
<proteinExistence type="predicted"/>
<evidence type="ECO:0000313" key="2">
    <source>
        <dbReference type="EMBL" id="KAF5857910.1"/>
    </source>
</evidence>
<dbReference type="GO" id="GO:0005543">
    <property type="term" value="F:phospholipid binding"/>
    <property type="evidence" value="ECO:0007669"/>
    <property type="project" value="TreeGrafter"/>
</dbReference>